<dbReference type="GO" id="GO:0016020">
    <property type="term" value="C:membrane"/>
    <property type="evidence" value="ECO:0007669"/>
    <property type="project" value="UniProtKB-SubCell"/>
</dbReference>
<dbReference type="EMBL" id="LPDO01000034">
    <property type="protein sequence ID" value="KVT58827.1"/>
    <property type="molecule type" value="Genomic_DNA"/>
</dbReference>
<dbReference type="AlphaFoldDB" id="A0AAW3NMK2"/>
<evidence type="ECO:0000256" key="5">
    <source>
        <dbReference type="SAM" id="MobiDB-lite"/>
    </source>
</evidence>
<evidence type="ECO:0000256" key="1">
    <source>
        <dbReference type="ARBA" id="ARBA00004141"/>
    </source>
</evidence>
<keyword evidence="4 6" id="KW-0472">Membrane</keyword>
<organism evidence="8 9">
    <name type="scientific">Burkholderia ubonensis</name>
    <dbReference type="NCBI Taxonomy" id="101571"/>
    <lineage>
        <taxon>Bacteria</taxon>
        <taxon>Pseudomonadati</taxon>
        <taxon>Pseudomonadota</taxon>
        <taxon>Betaproteobacteria</taxon>
        <taxon>Burkholderiales</taxon>
        <taxon>Burkholderiaceae</taxon>
        <taxon>Burkholderia</taxon>
        <taxon>Burkholderia cepacia complex</taxon>
    </lineage>
</organism>
<evidence type="ECO:0000256" key="4">
    <source>
        <dbReference type="ARBA" id="ARBA00023136"/>
    </source>
</evidence>
<name>A0AAW3NMK2_9BURK</name>
<dbReference type="Pfam" id="PF00916">
    <property type="entry name" value="Sulfate_transp"/>
    <property type="match status" value="1"/>
</dbReference>
<sequence>MIVRSSVNVNAGVQSRLSAIVHGVLLLVSVFALTGLINLIPLASLEAILIHTGLKLAKPALFRSVAKLGPATFAPFIATIAGVLAVDPLFGIALGLACSVLTVALANLKSPVTLAQHDDYFLLYRDRQCVDPEQGIVWSESVPKPSRSRGLPRLGTESLTQAKRHRRNRTRHQQGRQPAAQLADSRTRVVLVELPVGQPSEPMVLAAAASACDVGAIWSPQAPTQGARGRARTAPPPTCGSCRARGRRP</sequence>
<comment type="subcellular location">
    <subcellularLocation>
        <location evidence="1">Membrane</location>
        <topology evidence="1">Multi-pass membrane protein</topology>
    </subcellularLocation>
</comment>
<evidence type="ECO:0000313" key="9">
    <source>
        <dbReference type="Proteomes" id="UP000056732"/>
    </source>
</evidence>
<dbReference type="PANTHER" id="PTHR11814">
    <property type="entry name" value="SULFATE TRANSPORTER"/>
    <property type="match status" value="1"/>
</dbReference>
<evidence type="ECO:0000313" key="8">
    <source>
        <dbReference type="EMBL" id="KVT58827.1"/>
    </source>
</evidence>
<evidence type="ECO:0000256" key="3">
    <source>
        <dbReference type="ARBA" id="ARBA00022989"/>
    </source>
</evidence>
<feature type="domain" description="SLC26A/SulP transporter" evidence="7">
    <location>
        <begin position="2"/>
        <end position="76"/>
    </location>
</feature>
<feature type="region of interest" description="Disordered" evidence="5">
    <location>
        <begin position="219"/>
        <end position="249"/>
    </location>
</feature>
<feature type="region of interest" description="Disordered" evidence="5">
    <location>
        <begin position="141"/>
        <end position="184"/>
    </location>
</feature>
<protein>
    <recommendedName>
        <fullName evidence="7">SLC26A/SulP transporter domain-containing protein</fullName>
    </recommendedName>
</protein>
<feature type="transmembrane region" description="Helical" evidence="6">
    <location>
        <begin position="20"/>
        <end position="43"/>
    </location>
</feature>
<evidence type="ECO:0000259" key="7">
    <source>
        <dbReference type="Pfam" id="PF00916"/>
    </source>
</evidence>
<proteinExistence type="predicted"/>
<gene>
    <name evidence="8" type="ORF">WK53_03140</name>
</gene>
<evidence type="ECO:0000256" key="6">
    <source>
        <dbReference type="SAM" id="Phobius"/>
    </source>
</evidence>
<dbReference type="InterPro" id="IPR011547">
    <property type="entry name" value="SLC26A/SulP_dom"/>
</dbReference>
<dbReference type="GO" id="GO:0055085">
    <property type="term" value="P:transmembrane transport"/>
    <property type="evidence" value="ECO:0007669"/>
    <property type="project" value="InterPro"/>
</dbReference>
<keyword evidence="3 6" id="KW-1133">Transmembrane helix</keyword>
<comment type="caution">
    <text evidence="8">The sequence shown here is derived from an EMBL/GenBank/DDBJ whole genome shotgun (WGS) entry which is preliminary data.</text>
</comment>
<evidence type="ECO:0000256" key="2">
    <source>
        <dbReference type="ARBA" id="ARBA00022692"/>
    </source>
</evidence>
<reference evidence="8 9" key="1">
    <citation type="submission" date="2015-11" db="EMBL/GenBank/DDBJ databases">
        <title>Expanding the genomic diversity of Burkholderia species for the development of highly accurate diagnostics.</title>
        <authorList>
            <person name="Sahl J."/>
            <person name="Keim P."/>
            <person name="Wagner D."/>
        </authorList>
    </citation>
    <scope>NUCLEOTIDE SEQUENCE [LARGE SCALE GENOMIC DNA]</scope>
    <source>
        <strain evidence="8 9">MSMB1137WGS</strain>
    </source>
</reference>
<dbReference type="InterPro" id="IPR001902">
    <property type="entry name" value="SLC26A/SulP_fam"/>
</dbReference>
<dbReference type="Proteomes" id="UP000056732">
    <property type="component" value="Unassembled WGS sequence"/>
</dbReference>
<accession>A0AAW3NMK2</accession>
<feature type="compositionally biased region" description="Basic residues" evidence="5">
    <location>
        <begin position="162"/>
        <end position="174"/>
    </location>
</feature>
<keyword evidence="2 6" id="KW-0812">Transmembrane</keyword>